<feature type="chain" id="PRO_5016122888" evidence="4">
    <location>
        <begin position="27"/>
        <end position="384"/>
    </location>
</feature>
<sequence length="384" mass="40436">MNRRHSVLVSATLAMALVMSANQAHSEIKIGIAHSLSGPAASQGIPQKQAIEMAIPAEIGGEKVRIVALDDATDPSVAARNAKKLIEEEKVDIILGPTATPSAIAMAQIAAAAEVPIMPGAPVSLRDARDTWLFNVPPPPSKWIVPVAADMKRRGIKTVGFLGFSDAWGDICLAALKEQAEKLGLKIVAEERYARADTSVTGQVLKLLAAKPDAIFLGVSGTAGVLGNVAIVERGYTGPIYNSNGVFNGDFLTLGGKSLEGIYGTIGAIAIPDSLSDSEPRKAVVVDFLRKFDEKYGKGKADAISGFGYDAGLLASAAIEKALASAKPGTPEFRAAIAAEIRKLQRIPGTHSIYTYNDPTWPWGVGDDATFLVKVQKGKWVLAN</sequence>
<evidence type="ECO:0000256" key="4">
    <source>
        <dbReference type="SAM" id="SignalP"/>
    </source>
</evidence>
<dbReference type="InterPro" id="IPR051010">
    <property type="entry name" value="BCAA_transport"/>
</dbReference>
<accession>A0A2V3TVI4</accession>
<proteinExistence type="inferred from homology"/>
<dbReference type="PANTHER" id="PTHR30483:SF38">
    <property type="entry name" value="BLR7848 PROTEIN"/>
    <property type="match status" value="1"/>
</dbReference>
<dbReference type="CDD" id="cd06333">
    <property type="entry name" value="PBP1_ABC_RPA1789-like"/>
    <property type="match status" value="1"/>
</dbReference>
<dbReference type="GO" id="GO:0006865">
    <property type="term" value="P:amino acid transport"/>
    <property type="evidence" value="ECO:0007669"/>
    <property type="project" value="UniProtKB-KW"/>
</dbReference>
<comment type="similarity">
    <text evidence="1">Belongs to the leucine-binding protein family.</text>
</comment>
<keyword evidence="3" id="KW-0029">Amino-acid transport</keyword>
<keyword evidence="7" id="KW-1185">Reference proteome</keyword>
<keyword evidence="3" id="KW-0813">Transport</keyword>
<keyword evidence="2 4" id="KW-0732">Signal</keyword>
<feature type="domain" description="Leucine-binding protein" evidence="5">
    <location>
        <begin position="27"/>
        <end position="376"/>
    </location>
</feature>
<protein>
    <submittedName>
        <fullName evidence="6">Branched-chain amino acid transport system substrate-binding protein</fullName>
    </submittedName>
</protein>
<dbReference type="InterPro" id="IPR028082">
    <property type="entry name" value="Peripla_BP_I"/>
</dbReference>
<dbReference type="Gene3D" id="3.40.50.2300">
    <property type="match status" value="2"/>
</dbReference>
<evidence type="ECO:0000313" key="7">
    <source>
        <dbReference type="Proteomes" id="UP000248021"/>
    </source>
</evidence>
<dbReference type="Proteomes" id="UP000248021">
    <property type="component" value="Unassembled WGS sequence"/>
</dbReference>
<gene>
    <name evidence="6" type="ORF">C7450_11664</name>
</gene>
<dbReference type="Pfam" id="PF13458">
    <property type="entry name" value="Peripla_BP_6"/>
    <property type="match status" value="1"/>
</dbReference>
<name>A0A2V3TVI4_9HYPH</name>
<dbReference type="SUPFAM" id="SSF53822">
    <property type="entry name" value="Periplasmic binding protein-like I"/>
    <property type="match status" value="1"/>
</dbReference>
<dbReference type="RefSeq" id="WP_170147498.1">
    <property type="nucleotide sequence ID" value="NZ_JAHBRY010000001.1"/>
</dbReference>
<dbReference type="PANTHER" id="PTHR30483">
    <property type="entry name" value="LEUCINE-SPECIFIC-BINDING PROTEIN"/>
    <property type="match status" value="1"/>
</dbReference>
<dbReference type="InterPro" id="IPR028081">
    <property type="entry name" value="Leu-bd"/>
</dbReference>
<dbReference type="AlphaFoldDB" id="A0A2V3TVI4"/>
<reference evidence="6 7" key="1">
    <citation type="submission" date="2018-05" db="EMBL/GenBank/DDBJ databases">
        <title>Genomic Encyclopedia of Type Strains, Phase IV (KMG-IV): sequencing the most valuable type-strain genomes for metagenomic binning, comparative biology and taxonomic classification.</title>
        <authorList>
            <person name="Goeker M."/>
        </authorList>
    </citation>
    <scope>NUCLEOTIDE SEQUENCE [LARGE SCALE GENOMIC DNA]</scope>
    <source>
        <strain evidence="6 7">DSM 6462</strain>
    </source>
</reference>
<feature type="signal peptide" evidence="4">
    <location>
        <begin position="1"/>
        <end position="26"/>
    </location>
</feature>
<evidence type="ECO:0000256" key="3">
    <source>
        <dbReference type="ARBA" id="ARBA00022970"/>
    </source>
</evidence>
<evidence type="ECO:0000256" key="1">
    <source>
        <dbReference type="ARBA" id="ARBA00010062"/>
    </source>
</evidence>
<evidence type="ECO:0000256" key="2">
    <source>
        <dbReference type="ARBA" id="ARBA00022729"/>
    </source>
</evidence>
<organism evidence="6 7">
    <name type="scientific">Chelatococcus asaccharovorans</name>
    <dbReference type="NCBI Taxonomy" id="28210"/>
    <lineage>
        <taxon>Bacteria</taxon>
        <taxon>Pseudomonadati</taxon>
        <taxon>Pseudomonadota</taxon>
        <taxon>Alphaproteobacteria</taxon>
        <taxon>Hyphomicrobiales</taxon>
        <taxon>Chelatococcaceae</taxon>
        <taxon>Chelatococcus</taxon>
    </lineage>
</organism>
<evidence type="ECO:0000259" key="5">
    <source>
        <dbReference type="Pfam" id="PF13458"/>
    </source>
</evidence>
<evidence type="ECO:0000313" key="6">
    <source>
        <dbReference type="EMBL" id="PXW52490.1"/>
    </source>
</evidence>
<comment type="caution">
    <text evidence="6">The sequence shown here is derived from an EMBL/GenBank/DDBJ whole genome shotgun (WGS) entry which is preliminary data.</text>
</comment>
<dbReference type="EMBL" id="QJJK01000016">
    <property type="protein sequence ID" value="PXW52490.1"/>
    <property type="molecule type" value="Genomic_DNA"/>
</dbReference>